<feature type="domain" description="SCP" evidence="1">
    <location>
        <begin position="79"/>
        <end position="184"/>
    </location>
</feature>
<reference evidence="2" key="1">
    <citation type="journal article" date="2021" name="Microb. Physiol.">
        <title>Proteogenomic Insights into the Physiology of Marine, Sulfate-Reducing, Filamentous Desulfonema limicola and Desulfonema magnum.</title>
        <authorList>
            <person name="Schnaars V."/>
            <person name="Wohlbrand L."/>
            <person name="Scheve S."/>
            <person name="Hinrichs C."/>
            <person name="Reinhardt R."/>
            <person name="Rabus R."/>
        </authorList>
    </citation>
    <scope>NUCLEOTIDE SEQUENCE</scope>
    <source>
        <strain evidence="2">5ac10</strain>
    </source>
</reference>
<gene>
    <name evidence="2" type="ORF">dnl_27000</name>
</gene>
<name>A0A975GGN2_9BACT</name>
<dbReference type="AlphaFoldDB" id="A0A975GGN2"/>
<dbReference type="SUPFAM" id="SSF55797">
    <property type="entry name" value="PR-1-like"/>
    <property type="match status" value="2"/>
</dbReference>
<dbReference type="InterPro" id="IPR014044">
    <property type="entry name" value="CAP_dom"/>
</dbReference>
<dbReference type="PANTHER" id="PTHR31157:SF1">
    <property type="entry name" value="SCP DOMAIN-CONTAINING PROTEIN"/>
    <property type="match status" value="1"/>
</dbReference>
<protein>
    <submittedName>
        <fullName evidence="2">Cysteine-rich secretory protein domain-containing protein</fullName>
    </submittedName>
</protein>
<feature type="domain" description="SCP" evidence="1">
    <location>
        <begin position="405"/>
        <end position="548"/>
    </location>
</feature>
<evidence type="ECO:0000313" key="2">
    <source>
        <dbReference type="EMBL" id="QTA80397.1"/>
    </source>
</evidence>
<dbReference type="InterPro" id="IPR035940">
    <property type="entry name" value="CAP_sf"/>
</dbReference>
<evidence type="ECO:0000259" key="1">
    <source>
        <dbReference type="Pfam" id="PF00188"/>
    </source>
</evidence>
<evidence type="ECO:0000313" key="3">
    <source>
        <dbReference type="Proteomes" id="UP000663720"/>
    </source>
</evidence>
<sequence>MVIELYRSMLKIISYILTLFILVLSSPAWAESADAGMEARLFELINSARVNPLAAAASLGMNTEQVLADLPELHDVLINGLPPLVFNANLQNSARSHVQDMLNRDYYNRVSPEGVTPEIRIAQSGYVGDAAGESLGLLGFVNFVSPDDAVNRIFENMFKDELNPGRIEKRNILSPELKDIGVGIGAGLLSIGSASAASHRNAYVAACYFGTRIETIIETIDVQEVENILLQIINYARGNPLKMLADMGFDTQQVIREFPHLKRILVKGLQPISFEPALYDSARIKSRAVFESYFTGSYFDINSDDLYYRIMKCGYSPVVQAEIYDISEYDNTDPQMIAWQIFERLFKSEFNHDNKHYILNPDFEDIGISLSAGFFQKNGLFVNAGAVVLDFTKDAVSFEEKLLLELINQARMKPLAFAETLGLNTEEILANLPEYHDVLINGLPPLVFNPYLRLAAEKHAYDMVENNYYGHVSPDGRSYEDRILENGYDSAVLSGESLAIECFRQEEGVFPQDALLSMFKELFIEELMPGTQKNILSRDFYDTGIRFVTAMPSTLGGICGNSVYMIVINFGLCF</sequence>
<keyword evidence="3" id="KW-1185">Reference proteome</keyword>
<dbReference type="Proteomes" id="UP000663720">
    <property type="component" value="Chromosome"/>
</dbReference>
<dbReference type="Pfam" id="PF00188">
    <property type="entry name" value="CAP"/>
    <property type="match status" value="2"/>
</dbReference>
<dbReference type="KEGG" id="dli:dnl_27000"/>
<proteinExistence type="predicted"/>
<accession>A0A975GGN2</accession>
<dbReference type="CDD" id="cd05379">
    <property type="entry name" value="CAP_bacterial"/>
    <property type="match status" value="2"/>
</dbReference>
<dbReference type="EMBL" id="CP061799">
    <property type="protein sequence ID" value="QTA80397.1"/>
    <property type="molecule type" value="Genomic_DNA"/>
</dbReference>
<organism evidence="2 3">
    <name type="scientific">Desulfonema limicola</name>
    <dbReference type="NCBI Taxonomy" id="45656"/>
    <lineage>
        <taxon>Bacteria</taxon>
        <taxon>Pseudomonadati</taxon>
        <taxon>Thermodesulfobacteriota</taxon>
        <taxon>Desulfobacteria</taxon>
        <taxon>Desulfobacterales</taxon>
        <taxon>Desulfococcaceae</taxon>
        <taxon>Desulfonema</taxon>
    </lineage>
</organism>
<dbReference type="PANTHER" id="PTHR31157">
    <property type="entry name" value="SCP DOMAIN-CONTAINING PROTEIN"/>
    <property type="match status" value="1"/>
</dbReference>
<dbReference type="Gene3D" id="3.40.33.10">
    <property type="entry name" value="CAP"/>
    <property type="match status" value="3"/>
</dbReference>